<evidence type="ECO:0000313" key="2">
    <source>
        <dbReference type="Proteomes" id="UP001060215"/>
    </source>
</evidence>
<name>A0ACC0HNW0_9ERIC</name>
<gene>
    <name evidence="1" type="ORF">LOK49_LG05G02340</name>
</gene>
<evidence type="ECO:0000313" key="1">
    <source>
        <dbReference type="EMBL" id="KAI8014900.1"/>
    </source>
</evidence>
<protein>
    <submittedName>
        <fullName evidence="1">Cytochrome P450 714C2</fullName>
    </submittedName>
</protein>
<dbReference type="Proteomes" id="UP001060215">
    <property type="component" value="Chromosome 4"/>
</dbReference>
<proteinExistence type="predicted"/>
<keyword evidence="2" id="KW-1185">Reference proteome</keyword>
<organism evidence="1 2">
    <name type="scientific">Camellia lanceoleosa</name>
    <dbReference type="NCBI Taxonomy" id="1840588"/>
    <lineage>
        <taxon>Eukaryota</taxon>
        <taxon>Viridiplantae</taxon>
        <taxon>Streptophyta</taxon>
        <taxon>Embryophyta</taxon>
        <taxon>Tracheophyta</taxon>
        <taxon>Spermatophyta</taxon>
        <taxon>Magnoliopsida</taxon>
        <taxon>eudicotyledons</taxon>
        <taxon>Gunneridae</taxon>
        <taxon>Pentapetalae</taxon>
        <taxon>asterids</taxon>
        <taxon>Ericales</taxon>
        <taxon>Theaceae</taxon>
        <taxon>Camellia</taxon>
    </lineage>
</organism>
<comment type="caution">
    <text evidence="1">The sequence shown here is derived from an EMBL/GenBank/DDBJ whole genome shotgun (WGS) entry which is preliminary data.</text>
</comment>
<reference evidence="1 2" key="1">
    <citation type="journal article" date="2022" name="Plant J.">
        <title>Chromosome-level genome of Camellia lanceoleosa provides a valuable resource for understanding genome evolution and self-incompatibility.</title>
        <authorList>
            <person name="Gong W."/>
            <person name="Xiao S."/>
            <person name="Wang L."/>
            <person name="Liao Z."/>
            <person name="Chang Y."/>
            <person name="Mo W."/>
            <person name="Hu G."/>
            <person name="Li W."/>
            <person name="Zhao G."/>
            <person name="Zhu H."/>
            <person name="Hu X."/>
            <person name="Ji K."/>
            <person name="Xiang X."/>
            <person name="Song Q."/>
            <person name="Yuan D."/>
            <person name="Jin S."/>
            <person name="Zhang L."/>
        </authorList>
    </citation>
    <scope>NUCLEOTIDE SEQUENCE [LARGE SCALE GENOMIC DNA]</scope>
    <source>
        <strain evidence="1">SQ_2022a</strain>
    </source>
</reference>
<dbReference type="EMBL" id="CM045761">
    <property type="protein sequence ID" value="KAI8014900.1"/>
    <property type="molecule type" value="Genomic_DNA"/>
</dbReference>
<sequence length="158" mass="18479">MELLFKSALSVGLLFLTSFILYLFNRFWVRPQRLRSKLRTQGLRGRSPSFLLGNIPDFIKFQPQLLLKMVKPYTIGLDYPFHYSTCGRRYNFDLGTYQVAYITDPHLAKEISLFTSLKLGKTFFLQKNSETLLIAPEFYADKVQLRLTKEAFKSSKME</sequence>
<accession>A0ACC0HNW0</accession>